<accession>A0AAV2GMU2</accession>
<evidence type="ECO:0000313" key="2">
    <source>
        <dbReference type="Proteomes" id="UP001497516"/>
    </source>
</evidence>
<name>A0AAV2GMU2_9ROSI</name>
<keyword evidence="2" id="KW-1185">Reference proteome</keyword>
<evidence type="ECO:0000313" key="1">
    <source>
        <dbReference type="EMBL" id="CAL1411148.1"/>
    </source>
</evidence>
<protein>
    <submittedName>
        <fullName evidence="1">Uncharacterized protein</fullName>
    </submittedName>
</protein>
<dbReference type="EMBL" id="OZ034822">
    <property type="protein sequence ID" value="CAL1411148.1"/>
    <property type="molecule type" value="Genomic_DNA"/>
</dbReference>
<reference evidence="1 2" key="1">
    <citation type="submission" date="2024-04" db="EMBL/GenBank/DDBJ databases">
        <authorList>
            <person name="Fracassetti M."/>
        </authorList>
    </citation>
    <scope>NUCLEOTIDE SEQUENCE [LARGE SCALE GENOMIC DNA]</scope>
</reference>
<proteinExistence type="predicted"/>
<gene>
    <name evidence="1" type="ORF">LTRI10_LOCUS50522</name>
</gene>
<sequence>MDHGNGENQWTMVTAYVLGYAATPVTFQIDGESERASCWAVQSTRFDANKDNNEGRAAGLYLLAGAFASDEEDEETTAYRFRSTTTGFDGNRATTEGLPKTEAGGEDDSCWTVSCLSLGWSLTACCRRRRRRSYCRIG</sequence>
<organism evidence="1 2">
    <name type="scientific">Linum trigynum</name>
    <dbReference type="NCBI Taxonomy" id="586398"/>
    <lineage>
        <taxon>Eukaryota</taxon>
        <taxon>Viridiplantae</taxon>
        <taxon>Streptophyta</taxon>
        <taxon>Embryophyta</taxon>
        <taxon>Tracheophyta</taxon>
        <taxon>Spermatophyta</taxon>
        <taxon>Magnoliopsida</taxon>
        <taxon>eudicotyledons</taxon>
        <taxon>Gunneridae</taxon>
        <taxon>Pentapetalae</taxon>
        <taxon>rosids</taxon>
        <taxon>fabids</taxon>
        <taxon>Malpighiales</taxon>
        <taxon>Linaceae</taxon>
        <taxon>Linum</taxon>
    </lineage>
</organism>
<dbReference type="AlphaFoldDB" id="A0AAV2GMU2"/>
<dbReference type="Proteomes" id="UP001497516">
    <property type="component" value="Chromosome 9"/>
</dbReference>